<dbReference type="GO" id="GO:0008009">
    <property type="term" value="F:chemokine activity"/>
    <property type="evidence" value="ECO:0007669"/>
    <property type="project" value="InterPro"/>
</dbReference>
<reference evidence="5" key="1">
    <citation type="submission" date="2025-08" db="UniProtKB">
        <authorList>
            <consortium name="Ensembl"/>
        </authorList>
    </citation>
    <scope>IDENTIFICATION</scope>
</reference>
<accession>A0A3B3BG50</accession>
<dbReference type="OMA" id="MFCISEA"/>
<dbReference type="KEGG" id="oml:112153554"/>
<keyword evidence="6" id="KW-1185">Reference proteome</keyword>
<proteinExistence type="predicted"/>
<dbReference type="InterPro" id="IPR036048">
    <property type="entry name" value="Interleukin_8-like_sf"/>
</dbReference>
<dbReference type="RefSeq" id="XP_024139635.1">
    <property type="nucleotide sequence ID" value="XM_024283867.2"/>
</dbReference>
<reference evidence="5" key="2">
    <citation type="submission" date="2025-09" db="UniProtKB">
        <authorList>
            <consortium name="Ensembl"/>
        </authorList>
    </citation>
    <scope>IDENTIFICATION</scope>
</reference>
<keyword evidence="1" id="KW-0202">Cytokine</keyword>
<evidence type="ECO:0000256" key="3">
    <source>
        <dbReference type="SAM" id="SignalP"/>
    </source>
</evidence>
<dbReference type="PaxDb" id="30732-ENSOMEP00000004450"/>
<dbReference type="GeneTree" id="ENSGT01140000283920"/>
<dbReference type="GeneID" id="112153554"/>
<feature type="domain" description="Chemokine interleukin-8-like" evidence="4">
    <location>
        <begin position="28"/>
        <end position="85"/>
    </location>
</feature>
<dbReference type="OrthoDB" id="8872899at2759"/>
<dbReference type="AlphaFoldDB" id="A0A3B3BG50"/>
<dbReference type="STRING" id="30732.ENSOMEP00000004450"/>
<dbReference type="InterPro" id="IPR001089">
    <property type="entry name" value="Chemokine_CXC"/>
</dbReference>
<evidence type="ECO:0000259" key="4">
    <source>
        <dbReference type="Pfam" id="PF00048"/>
    </source>
</evidence>
<dbReference type="Ensembl" id="ENSOMET00000009145.1">
    <property type="protein sequence ID" value="ENSOMEP00000004450.1"/>
    <property type="gene ID" value="ENSOMEG00000005406.1"/>
</dbReference>
<keyword evidence="3" id="KW-0732">Signal</keyword>
<dbReference type="GO" id="GO:0006955">
    <property type="term" value="P:immune response"/>
    <property type="evidence" value="ECO:0007669"/>
    <property type="project" value="InterPro"/>
</dbReference>
<dbReference type="Pfam" id="PF00048">
    <property type="entry name" value="IL8"/>
    <property type="match status" value="1"/>
</dbReference>
<feature type="region of interest" description="Disordered" evidence="2">
    <location>
        <begin position="90"/>
        <end position="113"/>
    </location>
</feature>
<name>A0A3B3BG50_ORYME</name>
<dbReference type="PRINTS" id="PR00436">
    <property type="entry name" value="INTERLEUKIN8"/>
</dbReference>
<feature type="compositionally biased region" description="Low complexity" evidence="2">
    <location>
        <begin position="99"/>
        <end position="113"/>
    </location>
</feature>
<sequence>MSGMIQALLLLVAAACFTQAQFNEAGQQCLCQRVRNHIMGKNEIKDIQIYQATAFCSKIEIVVTYNNGLRVCLNPELRIMKKAMAAFMKRQNDVKSKPTKSSSTSGSTLTTSN</sequence>
<dbReference type="SUPFAM" id="SSF54117">
    <property type="entry name" value="Interleukin 8-like chemokines"/>
    <property type="match status" value="1"/>
</dbReference>
<dbReference type="InterPro" id="IPR039809">
    <property type="entry name" value="Chemokine_b/g/d"/>
</dbReference>
<dbReference type="PANTHER" id="PTHR12015">
    <property type="entry name" value="SMALL INDUCIBLE CYTOKINE A"/>
    <property type="match status" value="1"/>
</dbReference>
<dbReference type="InterPro" id="IPR001811">
    <property type="entry name" value="Chemokine_IL8-like_dom"/>
</dbReference>
<dbReference type="Gene3D" id="2.40.50.40">
    <property type="match status" value="1"/>
</dbReference>
<dbReference type="Proteomes" id="UP000261560">
    <property type="component" value="Unplaced"/>
</dbReference>
<evidence type="ECO:0000256" key="2">
    <source>
        <dbReference type="SAM" id="MobiDB-lite"/>
    </source>
</evidence>
<dbReference type="PRINTS" id="PR00437">
    <property type="entry name" value="SMALLCYTKCXC"/>
</dbReference>
<evidence type="ECO:0000256" key="1">
    <source>
        <dbReference type="ARBA" id="ARBA00022514"/>
    </source>
</evidence>
<protein>
    <submittedName>
        <fullName evidence="5">Interleukin-8-like</fullName>
    </submittedName>
</protein>
<dbReference type="PANTHER" id="PTHR12015:SF198">
    <property type="entry name" value="PLATELET BASIC PROTEIN"/>
    <property type="match status" value="1"/>
</dbReference>
<evidence type="ECO:0000313" key="6">
    <source>
        <dbReference type="Proteomes" id="UP000261560"/>
    </source>
</evidence>
<organism evidence="5 6">
    <name type="scientific">Oryzias melastigma</name>
    <name type="common">Marine medaka</name>
    <dbReference type="NCBI Taxonomy" id="30732"/>
    <lineage>
        <taxon>Eukaryota</taxon>
        <taxon>Metazoa</taxon>
        <taxon>Chordata</taxon>
        <taxon>Craniata</taxon>
        <taxon>Vertebrata</taxon>
        <taxon>Euteleostomi</taxon>
        <taxon>Actinopterygii</taxon>
        <taxon>Neopterygii</taxon>
        <taxon>Teleostei</taxon>
        <taxon>Neoteleostei</taxon>
        <taxon>Acanthomorphata</taxon>
        <taxon>Ovalentaria</taxon>
        <taxon>Atherinomorphae</taxon>
        <taxon>Beloniformes</taxon>
        <taxon>Adrianichthyidae</taxon>
        <taxon>Oryziinae</taxon>
        <taxon>Oryzias</taxon>
    </lineage>
</organism>
<dbReference type="GO" id="GO:0005615">
    <property type="term" value="C:extracellular space"/>
    <property type="evidence" value="ECO:0007669"/>
    <property type="project" value="UniProtKB-KW"/>
</dbReference>
<feature type="signal peptide" evidence="3">
    <location>
        <begin position="1"/>
        <end position="20"/>
    </location>
</feature>
<feature type="chain" id="PRO_5017186815" evidence="3">
    <location>
        <begin position="21"/>
        <end position="113"/>
    </location>
</feature>
<evidence type="ECO:0000313" key="5">
    <source>
        <dbReference type="Ensembl" id="ENSOMEP00000004450.1"/>
    </source>
</evidence>